<protein>
    <recommendedName>
        <fullName evidence="4">DUF4200 domain-containing protein</fullName>
    </recommendedName>
</protein>
<evidence type="ECO:0000313" key="2">
    <source>
        <dbReference type="EMBL" id="KAL1515279.1"/>
    </source>
</evidence>
<dbReference type="EMBL" id="JBGBPQ010000011">
    <property type="protein sequence ID" value="KAL1515279.1"/>
    <property type="molecule type" value="Genomic_DNA"/>
</dbReference>
<dbReference type="Proteomes" id="UP001515480">
    <property type="component" value="Unassembled WGS sequence"/>
</dbReference>
<name>A0AB34J7L3_PRYPA</name>
<sequence>MSSPRLSMRARAAVSVRDRIKFFTSASQPLESDEAAQIIRQPKERRSFVKGRLSYRASHGGRTHTAAKEPALCASEESQQQSDRSARRSHGSTRWSRGSPGPQRSCGSGPTPLSSYSSTAINLSTCGHTAPPPPPIVDAVPVHSVSSNGTRAAAVACAENGGSRNAAHPSAKPSAPSTSVNGGGAARSGREGISAAPNEGAVVLIRMLRCLNQALREENRTLKAELSDHARPRSREGEAELVSEYEEYYQQLLAMKSETGGGGSMVEESNRTQAELQEMGQIRKNLYDRLLRMSDASLFAQAQKLARVVANEEKTFSEVEQRLASHVCSKVLDWMDLSANKRLLKIRELAEKEMAAELHQRRLRKQARQRAKVEDLNAKAYDGVTMSLQARLSAFQEIGDEKARLLQLLLMSPSAVMKLGRADWTRYTHTSGLSQDEVRALTHKLVEVEAFLGTDEGSSVPRVRQMQVKELLVRLQKQVASFPASVIAEIEALYNITDHTADPFDSDLDSDLEGEGEENLLLGDVS</sequence>
<evidence type="ECO:0000313" key="3">
    <source>
        <dbReference type="Proteomes" id="UP001515480"/>
    </source>
</evidence>
<evidence type="ECO:0008006" key="4">
    <source>
        <dbReference type="Google" id="ProtNLM"/>
    </source>
</evidence>
<proteinExistence type="predicted"/>
<evidence type="ECO:0000256" key="1">
    <source>
        <dbReference type="SAM" id="MobiDB-lite"/>
    </source>
</evidence>
<feature type="region of interest" description="Disordered" evidence="1">
    <location>
        <begin position="25"/>
        <end position="114"/>
    </location>
</feature>
<dbReference type="AlphaFoldDB" id="A0AB34J7L3"/>
<accession>A0AB34J7L3</accession>
<feature type="compositionally biased region" description="Polar residues" evidence="1">
    <location>
        <begin position="105"/>
        <end position="114"/>
    </location>
</feature>
<feature type="compositionally biased region" description="Low complexity" evidence="1">
    <location>
        <begin position="74"/>
        <end position="83"/>
    </location>
</feature>
<gene>
    <name evidence="2" type="ORF">AB1Y20_001911</name>
</gene>
<reference evidence="2 3" key="1">
    <citation type="journal article" date="2024" name="Science">
        <title>Giant polyketide synthase enzymes in the biosynthesis of giant marine polyether toxins.</title>
        <authorList>
            <person name="Fallon T.R."/>
            <person name="Shende V.V."/>
            <person name="Wierzbicki I.H."/>
            <person name="Pendleton A.L."/>
            <person name="Watervoot N.F."/>
            <person name="Auber R.P."/>
            <person name="Gonzalez D.J."/>
            <person name="Wisecaver J.H."/>
            <person name="Moore B.S."/>
        </authorList>
    </citation>
    <scope>NUCLEOTIDE SEQUENCE [LARGE SCALE GENOMIC DNA]</scope>
    <source>
        <strain evidence="2 3">12B1</strain>
    </source>
</reference>
<keyword evidence="3" id="KW-1185">Reference proteome</keyword>
<feature type="region of interest" description="Disordered" evidence="1">
    <location>
        <begin position="159"/>
        <end position="193"/>
    </location>
</feature>
<comment type="caution">
    <text evidence="2">The sequence shown here is derived from an EMBL/GenBank/DDBJ whole genome shotgun (WGS) entry which is preliminary data.</text>
</comment>
<organism evidence="2 3">
    <name type="scientific">Prymnesium parvum</name>
    <name type="common">Toxic golden alga</name>
    <dbReference type="NCBI Taxonomy" id="97485"/>
    <lineage>
        <taxon>Eukaryota</taxon>
        <taxon>Haptista</taxon>
        <taxon>Haptophyta</taxon>
        <taxon>Prymnesiophyceae</taxon>
        <taxon>Prymnesiales</taxon>
        <taxon>Prymnesiaceae</taxon>
        <taxon>Prymnesium</taxon>
    </lineage>
</organism>
<feature type="compositionally biased region" description="Low complexity" evidence="1">
    <location>
        <begin position="166"/>
        <end position="179"/>
    </location>
</feature>